<proteinExistence type="predicted"/>
<dbReference type="EMBL" id="BSYA01000007">
    <property type="protein sequence ID" value="GMG23811.1"/>
    <property type="molecule type" value="Genomic_DNA"/>
</dbReference>
<reference evidence="2" key="1">
    <citation type="submission" date="2023-04" db="EMBL/GenBank/DDBJ databases">
        <title>Aspergillus oryzae NBRC 4228.</title>
        <authorList>
            <person name="Ichikawa N."/>
            <person name="Sato H."/>
            <person name="Tonouchi N."/>
        </authorList>
    </citation>
    <scope>NUCLEOTIDE SEQUENCE</scope>
    <source>
        <strain evidence="2">NBRC 4228</strain>
    </source>
</reference>
<organism evidence="2 3">
    <name type="scientific">Aspergillus oryzae</name>
    <name type="common">Yellow koji mold</name>
    <dbReference type="NCBI Taxonomy" id="5062"/>
    <lineage>
        <taxon>Eukaryota</taxon>
        <taxon>Fungi</taxon>
        <taxon>Dikarya</taxon>
        <taxon>Ascomycota</taxon>
        <taxon>Pezizomycotina</taxon>
        <taxon>Eurotiomycetes</taxon>
        <taxon>Eurotiomycetidae</taxon>
        <taxon>Eurotiales</taxon>
        <taxon>Aspergillaceae</taxon>
        <taxon>Aspergillus</taxon>
        <taxon>Aspergillus subgen. Circumdati</taxon>
    </lineage>
</organism>
<evidence type="ECO:0000313" key="2">
    <source>
        <dbReference type="EMBL" id="GMG23811.1"/>
    </source>
</evidence>
<comment type="caution">
    <text evidence="2">The sequence shown here is derived from an EMBL/GenBank/DDBJ whole genome shotgun (WGS) entry which is preliminary data.</text>
</comment>
<feature type="compositionally biased region" description="Basic and acidic residues" evidence="1">
    <location>
        <begin position="61"/>
        <end position="94"/>
    </location>
</feature>
<feature type="compositionally biased region" description="Basic and acidic residues" evidence="1">
    <location>
        <begin position="102"/>
        <end position="116"/>
    </location>
</feature>
<feature type="region of interest" description="Disordered" evidence="1">
    <location>
        <begin position="61"/>
        <end position="116"/>
    </location>
</feature>
<sequence length="125" mass="14390">MRFYRSFDICSMLDSVDTTETFIFSQEPVNGESGEVTGQKATDVRWPFFESGAKFEEAISECSKADQEHRQQPGTKEIESWRETMEESEHDASKNNKLVKSRRAESARRKDLDRPGSCEVLVCER</sequence>
<evidence type="ECO:0000256" key="1">
    <source>
        <dbReference type="SAM" id="MobiDB-lite"/>
    </source>
</evidence>
<evidence type="ECO:0000313" key="3">
    <source>
        <dbReference type="Proteomes" id="UP001165205"/>
    </source>
</evidence>
<name>A0AAN5BTA9_ASPOZ</name>
<gene>
    <name evidence="2" type="ORF">Aory04_000118400</name>
</gene>
<dbReference type="AlphaFoldDB" id="A0AAN5BTA9"/>
<accession>A0AAN5BTA9</accession>
<dbReference type="Proteomes" id="UP001165205">
    <property type="component" value="Unassembled WGS sequence"/>
</dbReference>
<protein>
    <submittedName>
        <fullName evidence="2">Unnamed protein product</fullName>
    </submittedName>
</protein>